<organism evidence="1 2">
    <name type="scientific">Frankliniella fusca</name>
    <dbReference type="NCBI Taxonomy" id="407009"/>
    <lineage>
        <taxon>Eukaryota</taxon>
        <taxon>Metazoa</taxon>
        <taxon>Ecdysozoa</taxon>
        <taxon>Arthropoda</taxon>
        <taxon>Hexapoda</taxon>
        <taxon>Insecta</taxon>
        <taxon>Pterygota</taxon>
        <taxon>Neoptera</taxon>
        <taxon>Paraneoptera</taxon>
        <taxon>Thysanoptera</taxon>
        <taxon>Terebrantia</taxon>
        <taxon>Thripoidea</taxon>
        <taxon>Thripidae</taxon>
        <taxon>Frankliniella</taxon>
    </lineage>
</organism>
<accession>A0AAE1LAA5</accession>
<evidence type="ECO:0000313" key="2">
    <source>
        <dbReference type="Proteomes" id="UP001219518"/>
    </source>
</evidence>
<dbReference type="AlphaFoldDB" id="A0AAE1LAA5"/>
<gene>
    <name evidence="1" type="ORF">KUF71_004405</name>
</gene>
<keyword evidence="2" id="KW-1185">Reference proteome</keyword>
<protein>
    <submittedName>
        <fullName evidence="1">NADH-quinone oxidoreductase subunit L</fullName>
    </submittedName>
</protein>
<reference evidence="1" key="2">
    <citation type="journal article" date="2023" name="BMC Genomics">
        <title>Pest status, molecular evolution, and epigenetic factors derived from the genome assembly of Frankliniella fusca, a thysanopteran phytovirus vector.</title>
        <authorList>
            <person name="Catto M.A."/>
            <person name="Labadie P.E."/>
            <person name="Jacobson A.L."/>
            <person name="Kennedy G.G."/>
            <person name="Srinivasan R."/>
            <person name="Hunt B.G."/>
        </authorList>
    </citation>
    <scope>NUCLEOTIDE SEQUENCE</scope>
    <source>
        <strain evidence="1">PL_HMW_Pooled</strain>
    </source>
</reference>
<proteinExistence type="predicted"/>
<evidence type="ECO:0000313" key="1">
    <source>
        <dbReference type="EMBL" id="KAK3911404.1"/>
    </source>
</evidence>
<comment type="caution">
    <text evidence="1">The sequence shown here is derived from an EMBL/GenBank/DDBJ whole genome shotgun (WGS) entry which is preliminary data.</text>
</comment>
<name>A0AAE1LAA5_9NEOP</name>
<sequence>MKISPGPTRCFSSHISTSVSPEINIPSVSLTSLSPNWSSSSVPCSPPEAGVCKTQLDGGSMPTIFTSI</sequence>
<dbReference type="Proteomes" id="UP001219518">
    <property type="component" value="Unassembled WGS sequence"/>
</dbReference>
<reference evidence="1" key="1">
    <citation type="submission" date="2021-07" db="EMBL/GenBank/DDBJ databases">
        <authorList>
            <person name="Catto M.A."/>
            <person name="Jacobson A."/>
            <person name="Kennedy G."/>
            <person name="Labadie P."/>
            <person name="Hunt B.G."/>
            <person name="Srinivasan R."/>
        </authorList>
    </citation>
    <scope>NUCLEOTIDE SEQUENCE</scope>
    <source>
        <strain evidence="1">PL_HMW_Pooled</strain>
        <tissue evidence="1">Head</tissue>
    </source>
</reference>
<dbReference type="EMBL" id="JAHWGI010000264">
    <property type="protein sequence ID" value="KAK3911404.1"/>
    <property type="molecule type" value="Genomic_DNA"/>
</dbReference>